<dbReference type="Proteomes" id="UP001629249">
    <property type="component" value="Unassembled WGS sequence"/>
</dbReference>
<gene>
    <name evidence="5" type="ORF">PQR66_39425</name>
</gene>
<proteinExistence type="predicted"/>
<dbReference type="InterPro" id="IPR020845">
    <property type="entry name" value="AMP-binding_CS"/>
</dbReference>
<dbReference type="Pfam" id="PF00501">
    <property type="entry name" value="AMP-binding"/>
    <property type="match status" value="2"/>
</dbReference>
<evidence type="ECO:0000256" key="1">
    <source>
        <dbReference type="ARBA" id="ARBA00001957"/>
    </source>
</evidence>
<dbReference type="InterPro" id="IPR010060">
    <property type="entry name" value="NRPS_synth"/>
</dbReference>
<dbReference type="InterPro" id="IPR020806">
    <property type="entry name" value="PKS_PP-bd"/>
</dbReference>
<dbReference type="CDD" id="cd19543">
    <property type="entry name" value="DCL_NRPS"/>
    <property type="match status" value="1"/>
</dbReference>
<evidence type="ECO:0000256" key="2">
    <source>
        <dbReference type="ARBA" id="ARBA00022450"/>
    </source>
</evidence>
<dbReference type="Pfam" id="PF00550">
    <property type="entry name" value="PP-binding"/>
    <property type="match status" value="1"/>
</dbReference>
<dbReference type="Gene3D" id="3.40.50.980">
    <property type="match status" value="4"/>
</dbReference>
<dbReference type="PANTHER" id="PTHR45398">
    <property type="match status" value="1"/>
</dbReference>
<evidence type="ECO:0000313" key="6">
    <source>
        <dbReference type="Proteomes" id="UP001629249"/>
    </source>
</evidence>
<dbReference type="PANTHER" id="PTHR45398:SF1">
    <property type="entry name" value="ENZYME, PUTATIVE (JCVI)-RELATED"/>
    <property type="match status" value="1"/>
</dbReference>
<dbReference type="SUPFAM" id="SSF52777">
    <property type="entry name" value="CoA-dependent acyltransferases"/>
    <property type="match status" value="6"/>
</dbReference>
<evidence type="ECO:0000313" key="5">
    <source>
        <dbReference type="EMBL" id="MFL9889146.1"/>
    </source>
</evidence>
<dbReference type="PROSITE" id="PS00455">
    <property type="entry name" value="AMP_BINDING"/>
    <property type="match status" value="2"/>
</dbReference>
<dbReference type="Gene3D" id="3.30.300.30">
    <property type="match status" value="1"/>
</dbReference>
<evidence type="ECO:0000259" key="4">
    <source>
        <dbReference type="PROSITE" id="PS50075"/>
    </source>
</evidence>
<dbReference type="NCBIfam" id="TIGR01720">
    <property type="entry name" value="NRPS-para261"/>
    <property type="match status" value="1"/>
</dbReference>
<dbReference type="PROSITE" id="PS00012">
    <property type="entry name" value="PHOSPHOPANTETHEINE"/>
    <property type="match status" value="1"/>
</dbReference>
<dbReference type="SUPFAM" id="SSF56801">
    <property type="entry name" value="Acetyl-CoA synthetase-like"/>
    <property type="match status" value="2"/>
</dbReference>
<keyword evidence="3" id="KW-0597">Phosphoprotein</keyword>
<dbReference type="InterPro" id="IPR045851">
    <property type="entry name" value="AMP-bd_C_sf"/>
</dbReference>
<keyword evidence="2" id="KW-0596">Phosphopantetheine</keyword>
<accession>A0ABW9A3Q0</accession>
<keyword evidence="6" id="KW-1185">Reference proteome</keyword>
<dbReference type="InterPro" id="IPR025110">
    <property type="entry name" value="AMP-bd_C"/>
</dbReference>
<protein>
    <submittedName>
        <fullName evidence="5">Amino acid adenylation domain-containing protein</fullName>
    </submittedName>
</protein>
<dbReference type="Gene3D" id="1.10.1200.10">
    <property type="entry name" value="ACP-like"/>
    <property type="match status" value="1"/>
</dbReference>
<dbReference type="CDD" id="cd19534">
    <property type="entry name" value="E_NRPS"/>
    <property type="match status" value="1"/>
</dbReference>
<dbReference type="InterPro" id="IPR009081">
    <property type="entry name" value="PP-bd_ACP"/>
</dbReference>
<dbReference type="InterPro" id="IPR023213">
    <property type="entry name" value="CAT-like_dom_sf"/>
</dbReference>
<dbReference type="CDD" id="cd17649">
    <property type="entry name" value="A_NRPS_PvdJ-like"/>
    <property type="match status" value="1"/>
</dbReference>
<dbReference type="InterPro" id="IPR000873">
    <property type="entry name" value="AMP-dep_synth/lig_dom"/>
</dbReference>
<dbReference type="Gene3D" id="3.30.559.30">
    <property type="entry name" value="Nonribosomal peptide synthetase, condensation domain"/>
    <property type="match status" value="3"/>
</dbReference>
<name>A0ABW9A3Q0_9BURK</name>
<comment type="caution">
    <text evidence="5">The sequence shown here is derived from an EMBL/GenBank/DDBJ whole genome shotgun (WGS) entry which is preliminary data.</text>
</comment>
<sequence length="2240" mass="244483">MSEHLSNDDQDLIDLLAADLSFGSTQRPAPADNLPAPLSVAQQRLWFMQRYEPSSTAYNIVHGFDLDGPLDLARLTRAFERVIERHEILRTRFVEHDGVTGQQVLDAVEFAIAHRRLDVPDVPDVPDQLKGDAWRHDALESEARKPFDLDGSLLRVSVHSVSDERHLLVVALHHLVSDGWSNAIWARDLAAAYEAAETSPYGAARSTPRWPALPIQYADHARREAQYLRSDAARADLDYWRTALGTRLPVLNLPTDRFRPDVLRFRGAAQTLLADASVAARIAAFCARERITPFVFCLAAFQLVLARISQQDEFLVGVPGAGRHWPDVDNLIGFFVDLQIYRARPDAQLPVRDWLRRIQAESVGALNHPGLPFERLLETLGVERSVNRHPLFQVTFGYQDTTKPATLTLGDMRVNAVDLPADDAKFDLTLHVGFNAQRLEARFVYDVDLFDAATITRFAAQYEIALDALLNHADAPLGSLDILDDAQRASLLARCRTDERYPVTPPAHISIAQRAAQAPAEPALLFGDTTVSYGELNARANRVAHRLIALGVQPEMRVGIAAERSVELIVGLLAVLKTGAAYVPLDPAYPNDRLAYMLDDSGIALLLTQSHLHDSLPSRDGMRLIDLDSAAFDTEPSHNPDVRVFDGTLAYVVYTSGSTGRPKGVGVAHGPLSMHLQAIAQRYDVQPGDRELQFFSISFDAAAEQWLTPLVNGAAIVIRDMGDWPPERLLAEVRDKRVTILHLPPAYVDLLPSAAGAGSVSVKTCISGGEGWQKSGFDAVRRSLRPQRLVNAYGPAETVITPTAWVADADSVFDSAYAPIGRPVGERSVYVLDPDMHLLADRLQGELYIGGHGMARGYMGRAALTAERFVPDPFSNDGARLYRTGDLVCWGAAGELEYQGRLDHQVKIRGFRIELGEVESALLKQPGVREAVVVAQEGPGGTRLVAYVSARGDAESAGRLAPATLRAALLAELPDYMVPGALVVMDALPINPNGKVDRRALPVPQFDREAYAAPQGDAEMALAAAWREILGIDEIGRHHNFFELGGDSILSLQIVARAREAGWKITPRQLFERQTVAELAAVAIALNPALNPAFETDARFADNEAGNEAHAQGPIGLLPIQHEFFGSEIPNRNHWNQSVLLSNDKPIDAARLHDALRAVVAHHEALRLRFTRDARGNWHQQPGAVFSDAQPLLWTRRTDTREQIEALCNDAQLSLDIEHGPLLRALLIDVADGTSRVLLAVHHLVIDGVSWRILLDDLQRAFAQLDGKLSPDDVRLPSNGTSYRAWSQRLTTYAASDAVQAQRAYWRTQLATSASLPCDKDTLGGIAETRALLRSTELQLDRGLTQRLLQVAPAAYRTQVNDLLLTALGRALCAWTGEPAIRIDLEGHGREDLFDGLDLSRTVGWFTSVHPVVLDAGGAPGTALKRVKETLRNVLDRGLGYGVLSDLPAHAQTLFNYLGQIDGQLDAHAGWRAATESAGTTNDPHARLTYPLSIAGQVFDGELHLMLAWSSVRFEQATIERVVQDFRTELVGLIEHCTSDAGGVTPSDFPLARLTQPELDALTATLPVAARELQDLYPLPPMQAGMLFHTWLTPDDSAYRNQLRVDLDGLDAHRFRAAWRAVTERHDILRTGFLQHRHALLQWVAKSASLPLDELDWRERASRDGALLSAELDALAQAELAKGFDVTRPPLQRLALVRTGDTRYHLIWTVHHVLLDGWSASQLIGDVLRHYGGEPLATRGGRYRDYVEWLLKRDPGASETYWRDQLAALDTPTRLAPALRGTVGAAEASDDSATGNASYAEAHLELDGEASERLAAFARQERVTVNTLVQAAWALLLQRYTSQDTIAFGATVAGRPDDLPGAQQLLGLFINTLPVIASPRAGLRVGDWLRAMQAQALASREHEHTPLNEIQRWAGSGGEALFDSLVVFENYPVDAALKAGAPGGLQVLDVSSREQTHYPLTLTVAQIDDVLRARCSFAQDGIDTAGVAQLLKQFGLLLNGLCAVEFVGELTLLDDASSVHRQHAGCNTDSFADAAAVHELIERQAASTPDAIALVCGDEALSYAALNARANRLAHHLIREGVRADVMVAVALERSVDMLVALLAVLKAGGAYVPLDPSYPAARLGYMLDDCRAPLLLTQRAVMGATDVTDVTDALPVGEHTRVIELDALDLSAGPAGNPAVAVSGEQLAYVIYTSGSTGQPKGTMVRHAALTNFLHGVTREPGLTAHDTLVAVTSLSFDI</sequence>
<dbReference type="RefSeq" id="WP_408336316.1">
    <property type="nucleotide sequence ID" value="NZ_JAQQFH010000072.1"/>
</dbReference>
<comment type="cofactor">
    <cofactor evidence="1">
        <name>pantetheine 4'-phosphate</name>
        <dbReference type="ChEBI" id="CHEBI:47942"/>
    </cofactor>
</comment>
<dbReference type="Gene3D" id="2.30.38.10">
    <property type="entry name" value="Luciferase, Domain 3"/>
    <property type="match status" value="1"/>
</dbReference>
<dbReference type="CDD" id="cd19531">
    <property type="entry name" value="LCL_NRPS-like"/>
    <property type="match status" value="1"/>
</dbReference>
<dbReference type="InterPro" id="IPR006162">
    <property type="entry name" value="Ppantetheine_attach_site"/>
</dbReference>
<feature type="domain" description="Carrier" evidence="4">
    <location>
        <begin position="1013"/>
        <end position="1087"/>
    </location>
</feature>
<dbReference type="Pfam" id="PF00668">
    <property type="entry name" value="Condensation"/>
    <property type="match status" value="3"/>
</dbReference>
<dbReference type="InterPro" id="IPR036736">
    <property type="entry name" value="ACP-like_sf"/>
</dbReference>
<dbReference type="PROSITE" id="PS50075">
    <property type="entry name" value="CARRIER"/>
    <property type="match status" value="1"/>
</dbReference>
<dbReference type="NCBIfam" id="TIGR01733">
    <property type="entry name" value="AA-adenyl-dom"/>
    <property type="match status" value="1"/>
</dbReference>
<dbReference type="InterPro" id="IPR010071">
    <property type="entry name" value="AA_adenyl_dom"/>
</dbReference>
<evidence type="ECO:0000256" key="3">
    <source>
        <dbReference type="ARBA" id="ARBA00022553"/>
    </source>
</evidence>
<dbReference type="SUPFAM" id="SSF47336">
    <property type="entry name" value="ACP-like"/>
    <property type="match status" value="1"/>
</dbReference>
<feature type="non-terminal residue" evidence="5">
    <location>
        <position position="2240"/>
    </location>
</feature>
<dbReference type="Pfam" id="PF13193">
    <property type="entry name" value="AMP-binding_C"/>
    <property type="match status" value="1"/>
</dbReference>
<dbReference type="SMART" id="SM00823">
    <property type="entry name" value="PKS_PP"/>
    <property type="match status" value="1"/>
</dbReference>
<dbReference type="EMBL" id="JAQQFN010000063">
    <property type="protein sequence ID" value="MFL9889146.1"/>
    <property type="molecule type" value="Genomic_DNA"/>
</dbReference>
<organism evidence="5 6">
    <name type="scientific">Paraburkholderia agricolaris</name>
    <dbReference type="NCBI Taxonomy" id="2152888"/>
    <lineage>
        <taxon>Bacteria</taxon>
        <taxon>Pseudomonadati</taxon>
        <taxon>Pseudomonadota</taxon>
        <taxon>Betaproteobacteria</taxon>
        <taxon>Burkholderiales</taxon>
        <taxon>Burkholderiaceae</taxon>
        <taxon>Paraburkholderia</taxon>
    </lineage>
</organism>
<dbReference type="InterPro" id="IPR001242">
    <property type="entry name" value="Condensation_dom"/>
</dbReference>
<dbReference type="Gene3D" id="3.30.559.10">
    <property type="entry name" value="Chloramphenicol acetyltransferase-like domain"/>
    <property type="match status" value="3"/>
</dbReference>
<reference evidence="5 6" key="1">
    <citation type="journal article" date="2024" name="Chem. Sci.">
        <title>Discovery of megapolipeptins by genome mining of a Burkholderiales bacteria collection.</title>
        <authorList>
            <person name="Paulo B.S."/>
            <person name="Recchia M.J.J."/>
            <person name="Lee S."/>
            <person name="Fergusson C.H."/>
            <person name="Romanowski S.B."/>
            <person name="Hernandez A."/>
            <person name="Krull N."/>
            <person name="Liu D.Y."/>
            <person name="Cavanagh H."/>
            <person name="Bos A."/>
            <person name="Gray C.A."/>
            <person name="Murphy B.T."/>
            <person name="Linington R.G."/>
            <person name="Eustaquio A.S."/>
        </authorList>
    </citation>
    <scope>NUCLEOTIDE SEQUENCE [LARGE SCALE GENOMIC DNA]</scope>
    <source>
        <strain evidence="5 6">RL16-012-BIC-B</strain>
    </source>
</reference>